<dbReference type="Proteomes" id="UP001055091">
    <property type="component" value="Unassembled WGS sequence"/>
</dbReference>
<evidence type="ECO:0000256" key="7">
    <source>
        <dbReference type="SAM" id="Phobius"/>
    </source>
</evidence>
<dbReference type="InterPro" id="IPR036259">
    <property type="entry name" value="MFS_trans_sf"/>
</dbReference>
<feature type="transmembrane region" description="Helical" evidence="7">
    <location>
        <begin position="12"/>
        <end position="33"/>
    </location>
</feature>
<evidence type="ECO:0000259" key="8">
    <source>
        <dbReference type="PROSITE" id="PS50850"/>
    </source>
</evidence>
<reference evidence="9" key="2">
    <citation type="submission" date="2022-01" db="EMBL/GenBank/DDBJ databases">
        <title>Novel bile acid biosynthetic pathways are enriched in the microbiome of centenarians.</title>
        <authorList>
            <person name="Sato Y."/>
            <person name="Atarashi K."/>
            <person name="Plichta R.D."/>
            <person name="Arai Y."/>
            <person name="Sasajima S."/>
            <person name="Kearney M.S."/>
            <person name="Suda W."/>
            <person name="Takeshita K."/>
            <person name="Sasaki T."/>
            <person name="Okamoto S."/>
            <person name="Skelly N.A."/>
            <person name="Okamura Y."/>
            <person name="Vlamakis H."/>
            <person name="Li Y."/>
            <person name="Tanoue T."/>
            <person name="Takei H."/>
            <person name="Nittono H."/>
            <person name="Narushima S."/>
            <person name="Irie J."/>
            <person name="Itoh H."/>
            <person name="Moriya K."/>
            <person name="Sugiura Y."/>
            <person name="Suematsu M."/>
            <person name="Moritoki N."/>
            <person name="Shibata S."/>
            <person name="Littman R.D."/>
            <person name="Fischbach A.M."/>
            <person name="Uwamino Y."/>
            <person name="Inoue T."/>
            <person name="Honda A."/>
            <person name="Hattori M."/>
            <person name="Murai T."/>
            <person name="Xavier J.R."/>
            <person name="Hirose N."/>
            <person name="Honda K."/>
        </authorList>
    </citation>
    <scope>NUCLEOTIDE SEQUENCE</scope>
    <source>
        <strain evidence="9">CE91-St55</strain>
    </source>
</reference>
<dbReference type="Gene3D" id="1.20.1250.20">
    <property type="entry name" value="MFS general substrate transporter like domains"/>
    <property type="match status" value="2"/>
</dbReference>
<dbReference type="GO" id="GO:0022857">
    <property type="term" value="F:transmembrane transporter activity"/>
    <property type="evidence" value="ECO:0007669"/>
    <property type="project" value="InterPro"/>
</dbReference>
<evidence type="ECO:0000313" key="10">
    <source>
        <dbReference type="EMBL" id="MUB66624.1"/>
    </source>
</evidence>
<name>A0A174X517_9FIRM</name>
<keyword evidence="4 7" id="KW-0812">Transmembrane</keyword>
<comment type="subcellular location">
    <subcellularLocation>
        <location evidence="1">Cell membrane</location>
        <topology evidence="1">Multi-pass membrane protein</topology>
    </subcellularLocation>
</comment>
<feature type="transmembrane region" description="Helical" evidence="7">
    <location>
        <begin position="136"/>
        <end position="158"/>
    </location>
</feature>
<keyword evidence="2" id="KW-0813">Transport</keyword>
<dbReference type="GeneID" id="93149991"/>
<keyword evidence="3" id="KW-1003">Cell membrane</keyword>
<gene>
    <name evidence="9" type="ORF">CE91St55_53010</name>
    <name evidence="10" type="ORF">GNE07_26755</name>
</gene>
<dbReference type="RefSeq" id="WP_006777198.1">
    <property type="nucleotide sequence ID" value="NZ_BQNJ01000002.1"/>
</dbReference>
<comment type="caution">
    <text evidence="10">The sequence shown here is derived from an EMBL/GenBank/DDBJ whole genome shotgun (WGS) entry which is preliminary data.</text>
</comment>
<feature type="transmembrane region" description="Helical" evidence="7">
    <location>
        <begin position="98"/>
        <end position="115"/>
    </location>
</feature>
<dbReference type="SUPFAM" id="SSF103473">
    <property type="entry name" value="MFS general substrate transporter"/>
    <property type="match status" value="1"/>
</dbReference>
<evidence type="ECO:0000313" key="11">
    <source>
        <dbReference type="Proteomes" id="UP000434223"/>
    </source>
</evidence>
<dbReference type="PANTHER" id="PTHR43124:SF3">
    <property type="entry name" value="CHLORAMPHENICOL EFFLUX PUMP RV0191"/>
    <property type="match status" value="1"/>
</dbReference>
<evidence type="ECO:0000256" key="5">
    <source>
        <dbReference type="ARBA" id="ARBA00022989"/>
    </source>
</evidence>
<accession>A0A174X517</accession>
<reference evidence="10 11" key="1">
    <citation type="submission" date="2019-09" db="EMBL/GenBank/DDBJ databases">
        <title>Draft genome sequencing of Hungatella hathewayi 123Y-2.</title>
        <authorList>
            <person name="Lv Q."/>
            <person name="Li S."/>
        </authorList>
    </citation>
    <scope>NUCLEOTIDE SEQUENCE [LARGE SCALE GENOMIC DNA]</scope>
    <source>
        <strain evidence="10 11">123Y-2</strain>
    </source>
</reference>
<protein>
    <submittedName>
        <fullName evidence="10">MFS transporter</fullName>
    </submittedName>
</protein>
<dbReference type="CDD" id="cd06174">
    <property type="entry name" value="MFS"/>
    <property type="match status" value="1"/>
</dbReference>
<dbReference type="EMBL" id="WNME01000029">
    <property type="protein sequence ID" value="MUB66624.1"/>
    <property type="molecule type" value="Genomic_DNA"/>
</dbReference>
<dbReference type="Pfam" id="PF07690">
    <property type="entry name" value="MFS_1"/>
    <property type="match status" value="1"/>
</dbReference>
<dbReference type="InterPro" id="IPR020846">
    <property type="entry name" value="MFS_dom"/>
</dbReference>
<feature type="transmembrane region" description="Helical" evidence="7">
    <location>
        <begin position="211"/>
        <end position="232"/>
    </location>
</feature>
<feature type="transmembrane region" description="Helical" evidence="7">
    <location>
        <begin position="244"/>
        <end position="266"/>
    </location>
</feature>
<feature type="transmembrane region" description="Helical" evidence="7">
    <location>
        <begin position="170"/>
        <end position="191"/>
    </location>
</feature>
<feature type="transmembrane region" description="Helical" evidence="7">
    <location>
        <begin position="287"/>
        <end position="305"/>
    </location>
</feature>
<keyword evidence="6 7" id="KW-0472">Membrane</keyword>
<dbReference type="InterPro" id="IPR050189">
    <property type="entry name" value="MFS_Efflux_Transporters"/>
</dbReference>
<keyword evidence="5 7" id="KW-1133">Transmembrane helix</keyword>
<evidence type="ECO:0000256" key="1">
    <source>
        <dbReference type="ARBA" id="ARBA00004651"/>
    </source>
</evidence>
<dbReference type="PANTHER" id="PTHR43124">
    <property type="entry name" value="PURINE EFFLUX PUMP PBUE"/>
    <property type="match status" value="1"/>
</dbReference>
<feature type="domain" description="Major facilitator superfamily (MFS) profile" evidence="8">
    <location>
        <begin position="1"/>
        <end position="407"/>
    </location>
</feature>
<dbReference type="OrthoDB" id="9773404at2"/>
<dbReference type="AlphaFoldDB" id="A0A174X517"/>
<evidence type="ECO:0000256" key="3">
    <source>
        <dbReference type="ARBA" id="ARBA00022475"/>
    </source>
</evidence>
<dbReference type="Proteomes" id="UP000434223">
    <property type="component" value="Unassembled WGS sequence"/>
</dbReference>
<dbReference type="EMBL" id="BQNJ01000002">
    <property type="protein sequence ID" value="GKH03320.1"/>
    <property type="molecule type" value="Genomic_DNA"/>
</dbReference>
<evidence type="ECO:0000256" key="6">
    <source>
        <dbReference type="ARBA" id="ARBA00023136"/>
    </source>
</evidence>
<feature type="transmembrane region" description="Helical" evidence="7">
    <location>
        <begin position="380"/>
        <end position="402"/>
    </location>
</feature>
<feature type="transmembrane region" description="Helical" evidence="7">
    <location>
        <begin position="45"/>
        <end position="67"/>
    </location>
</feature>
<feature type="transmembrane region" description="Helical" evidence="7">
    <location>
        <begin position="342"/>
        <end position="360"/>
    </location>
</feature>
<dbReference type="InterPro" id="IPR011701">
    <property type="entry name" value="MFS"/>
</dbReference>
<feature type="transmembrane region" description="Helical" evidence="7">
    <location>
        <begin position="74"/>
        <end position="92"/>
    </location>
</feature>
<evidence type="ECO:0000313" key="9">
    <source>
        <dbReference type="EMBL" id="GKH03320.1"/>
    </source>
</evidence>
<proteinExistence type="predicted"/>
<evidence type="ECO:0000256" key="2">
    <source>
        <dbReference type="ARBA" id="ARBA00022448"/>
    </source>
</evidence>
<dbReference type="GO" id="GO:0005886">
    <property type="term" value="C:plasma membrane"/>
    <property type="evidence" value="ECO:0007669"/>
    <property type="project" value="UniProtKB-SubCell"/>
</dbReference>
<feature type="transmembrane region" description="Helical" evidence="7">
    <location>
        <begin position="311"/>
        <end position="330"/>
    </location>
</feature>
<dbReference type="PROSITE" id="PS50850">
    <property type="entry name" value="MFS"/>
    <property type="match status" value="1"/>
</dbReference>
<sequence>MKKLGKRFWPLVFYSIAANVGNVIFFPVMFYAAFQQVFHLTNTQIGSLTAAYASLAIPAYLVSGIIADKFNSKLLMSIACISSTVVVFIMATIPPYRVLLICFFVLSITLGLLFWSATAKLRRMLGDASEQGTINGIYQCIDGILSLGLMVGLVALLGDKLATPAGMRTLFLVFGIIYAIGTVGFIITYDYKKYAATYVISTGEPVRLKNYLVGLKIPAMWITALMSFGVYITSTAFNYINPYMVSEFAMSAAFASIFGILLRYGIKIVAAPLGGMIRDKINNTTRMIVSLGIPTIILVIVFMFIPRGAAYTVPAVIVALLLTCTYRSVNNLCEIPVAELKVPLEILGVVGGLYLFFGYCSDWFLPALIGHWMDTKGGNAYYYIFSIAVVGLFIFVLASFWLKAELKKQRAKEAADPAKS</sequence>
<organism evidence="10 11">
    <name type="scientific">Hungatella hathewayi</name>
    <dbReference type="NCBI Taxonomy" id="154046"/>
    <lineage>
        <taxon>Bacteria</taxon>
        <taxon>Bacillati</taxon>
        <taxon>Bacillota</taxon>
        <taxon>Clostridia</taxon>
        <taxon>Lachnospirales</taxon>
        <taxon>Lachnospiraceae</taxon>
        <taxon>Hungatella</taxon>
    </lineage>
</organism>
<evidence type="ECO:0000256" key="4">
    <source>
        <dbReference type="ARBA" id="ARBA00022692"/>
    </source>
</evidence>